<evidence type="ECO:0000256" key="3">
    <source>
        <dbReference type="PIRSR" id="PIRSR000390-1"/>
    </source>
</evidence>
<gene>
    <name evidence="6" type="ORF">XM38_035710</name>
</gene>
<feature type="modified residue" description="N6-(pyridoxal phosphate)lysine" evidence="4">
    <location>
        <position position="187"/>
    </location>
</feature>
<dbReference type="FunFam" id="3.40.640.10:FF:000089">
    <property type="entry name" value="Aminotransferase, DegT/DnrJ/EryC1/StrS family"/>
    <property type="match status" value="1"/>
</dbReference>
<dbReference type="InterPro" id="IPR015422">
    <property type="entry name" value="PyrdxlP-dep_Trfase_small"/>
</dbReference>
<evidence type="ECO:0000256" key="1">
    <source>
        <dbReference type="ARBA" id="ARBA00022898"/>
    </source>
</evidence>
<dbReference type="OrthoDB" id="9810913at2"/>
<keyword evidence="1 4" id="KW-0663">Pyridoxal phosphate</keyword>
<reference evidence="6 7" key="1">
    <citation type="journal article" date="2016" name="Biochim. Biophys. Acta">
        <title>Characterization of red-shifted phycobilisomes isolated from the chlorophyll f-containing cyanobacterium Halomicronema hongdechloris.</title>
        <authorList>
            <person name="Li Y."/>
            <person name="Lin Y."/>
            <person name="Garvey C.J."/>
            <person name="Birch D."/>
            <person name="Corkery R.W."/>
            <person name="Loughlin P.C."/>
            <person name="Scheer H."/>
            <person name="Willows R.D."/>
            <person name="Chen M."/>
        </authorList>
    </citation>
    <scope>NUCLEOTIDE SEQUENCE [LARGE SCALE GENOMIC DNA]</scope>
    <source>
        <strain evidence="6 7">C2206</strain>
    </source>
</reference>
<sequence>MQSIPPLDLTEQYAAIAAELNAAVLEVLQSGRYINGPVVDAFAEDFAQYIGTPECVVCNSGTDALYLALRVLDIGPGDEVITSPFTFIATAETISAVGATPVFVDIEPDSFNLDPELIEAVISPRSRAIMPVHLFGRPADMSRINAIATAHRLYVIEDCAQATGAQWQGQKVGSLGHVGCFSFFPSKNLGACGDGGALTTADPAIAATARMLREHGSRERYYHEAIGINSRLDALQAAILRIKLQHLDRWNARRAAIADEYQRLLAPIDQVIPPTAPQAGQSVWNQYTIRLSAAASDDDLRQRVRQQLQQHGVNTMIYYPLPLHQQQVYAALGYGPGSFPVAEQTARQVLSLPMFPELLPEQQARVVYSLKDALLQR</sequence>
<dbReference type="STRING" id="1641165.XM38_16220"/>
<organism evidence="6 7">
    <name type="scientific">Halomicronema hongdechloris C2206</name>
    <dbReference type="NCBI Taxonomy" id="1641165"/>
    <lineage>
        <taxon>Bacteria</taxon>
        <taxon>Bacillati</taxon>
        <taxon>Cyanobacteriota</taxon>
        <taxon>Cyanophyceae</taxon>
        <taxon>Nodosilineales</taxon>
        <taxon>Nodosilineaceae</taxon>
        <taxon>Halomicronema</taxon>
    </lineage>
</organism>
<feature type="active site" description="Proton acceptor" evidence="3">
    <location>
        <position position="187"/>
    </location>
</feature>
<dbReference type="SUPFAM" id="SSF53383">
    <property type="entry name" value="PLP-dependent transferases"/>
    <property type="match status" value="1"/>
</dbReference>
<keyword evidence="7" id="KW-1185">Reference proteome</keyword>
<dbReference type="KEGG" id="hhg:XM38_035710"/>
<dbReference type="InterPro" id="IPR015424">
    <property type="entry name" value="PyrdxlP-dep_Trfase"/>
</dbReference>
<dbReference type="PANTHER" id="PTHR30244:SF36">
    <property type="entry name" value="3-OXO-GLUCOSE-6-PHOSPHATE:GLUTAMATE AMINOTRANSFERASE"/>
    <property type="match status" value="1"/>
</dbReference>
<dbReference type="Gene3D" id="3.90.1150.10">
    <property type="entry name" value="Aspartate Aminotransferase, domain 1"/>
    <property type="match status" value="1"/>
</dbReference>
<dbReference type="GO" id="GO:0008483">
    <property type="term" value="F:transaminase activity"/>
    <property type="evidence" value="ECO:0007669"/>
    <property type="project" value="UniProtKB-KW"/>
</dbReference>
<evidence type="ECO:0000313" key="7">
    <source>
        <dbReference type="Proteomes" id="UP000191901"/>
    </source>
</evidence>
<keyword evidence="6" id="KW-0808">Transferase</keyword>
<dbReference type="PANTHER" id="PTHR30244">
    <property type="entry name" value="TRANSAMINASE"/>
    <property type="match status" value="1"/>
</dbReference>
<keyword evidence="6" id="KW-0032">Aminotransferase</keyword>
<dbReference type="Gene3D" id="3.40.640.10">
    <property type="entry name" value="Type I PLP-dependent aspartate aminotransferase-like (Major domain)"/>
    <property type="match status" value="1"/>
</dbReference>
<proteinExistence type="inferred from homology"/>
<protein>
    <submittedName>
        <fullName evidence="6">DegT DnrJ EryC1 StrS family aminotransferase</fullName>
    </submittedName>
</protein>
<accession>A0A1Z3HQM8</accession>
<dbReference type="Pfam" id="PF01041">
    <property type="entry name" value="DegT_DnrJ_EryC1"/>
    <property type="match status" value="1"/>
</dbReference>
<dbReference type="InterPro" id="IPR000653">
    <property type="entry name" value="DegT/StrS_aminotransferase"/>
</dbReference>
<dbReference type="CDD" id="cd00616">
    <property type="entry name" value="AHBA_syn"/>
    <property type="match status" value="1"/>
</dbReference>
<dbReference type="GO" id="GO:0030170">
    <property type="term" value="F:pyridoxal phosphate binding"/>
    <property type="evidence" value="ECO:0007669"/>
    <property type="project" value="TreeGrafter"/>
</dbReference>
<dbReference type="EMBL" id="CP021983">
    <property type="protein sequence ID" value="ASC72613.1"/>
    <property type="molecule type" value="Genomic_DNA"/>
</dbReference>
<dbReference type="Proteomes" id="UP000191901">
    <property type="component" value="Chromosome"/>
</dbReference>
<dbReference type="RefSeq" id="WP_080810959.1">
    <property type="nucleotide sequence ID" value="NZ_CP021983.2"/>
</dbReference>
<dbReference type="PIRSF" id="PIRSF000390">
    <property type="entry name" value="PLP_StrS"/>
    <property type="match status" value="1"/>
</dbReference>
<name>A0A1Z3HQM8_9CYAN</name>
<dbReference type="InterPro" id="IPR015421">
    <property type="entry name" value="PyrdxlP-dep_Trfase_major"/>
</dbReference>
<evidence type="ECO:0000313" key="6">
    <source>
        <dbReference type="EMBL" id="ASC72613.1"/>
    </source>
</evidence>
<dbReference type="AlphaFoldDB" id="A0A1Z3HQM8"/>
<evidence type="ECO:0000256" key="4">
    <source>
        <dbReference type="PIRSR" id="PIRSR000390-2"/>
    </source>
</evidence>
<evidence type="ECO:0000256" key="5">
    <source>
        <dbReference type="RuleBase" id="RU004508"/>
    </source>
</evidence>
<evidence type="ECO:0000256" key="2">
    <source>
        <dbReference type="ARBA" id="ARBA00037999"/>
    </source>
</evidence>
<dbReference type="GO" id="GO:0000271">
    <property type="term" value="P:polysaccharide biosynthetic process"/>
    <property type="evidence" value="ECO:0007669"/>
    <property type="project" value="TreeGrafter"/>
</dbReference>
<comment type="similarity">
    <text evidence="2 5">Belongs to the DegT/DnrJ/EryC1 family.</text>
</comment>